<dbReference type="InterPro" id="IPR024618">
    <property type="entry name" value="DUF3857"/>
</dbReference>
<keyword evidence="4" id="KW-1185">Reference proteome</keyword>
<protein>
    <recommendedName>
        <fullName evidence="2">DUF3857 domain-containing protein</fullName>
    </recommendedName>
</protein>
<accession>A0ABU1TLN1</accession>
<dbReference type="Gene3D" id="3.10.620.30">
    <property type="match status" value="1"/>
</dbReference>
<dbReference type="EMBL" id="JAVDVI010000001">
    <property type="protein sequence ID" value="MDR6966337.1"/>
    <property type="molecule type" value="Genomic_DNA"/>
</dbReference>
<dbReference type="Proteomes" id="UP001255185">
    <property type="component" value="Unassembled WGS sequence"/>
</dbReference>
<sequence length="635" mass="73015">MRSLCFLLLVLIPTTFFSQETNYAVANIPAELKENANAVVRLSHLDVTIVSQRSMLIIEKKVVTILNEHGVDDIVAFEYYDKSRKIKKIEAKILDSFGKELKTIKKKDFKDRSVGDGFSVFNDNRMLYLDYTPINYPFTVIFESEIETSNTAFLPIWLAFEDYYVSTQNKILNITYPVDLGFHKKESNFSEKYAIQKKESDGKLTYTVNNIHAMKGEESSPDISKVVPMVYMKLERFNLEGVDGQARTWEEFGKWYYESILKGTDQLSVETQNKIKAIVGKENNPIEIAKIVYNYVQERTRYVSIQVGIGGFKPMNANDVDRLGYGDCKALTNYTKALLNVVGVQSYYTIVNAGPSRRDIQHDFVSVQGNHVILAIPNKEELIWLECTSQVQPFGFQGTFTDDRNVLLIKPEGGQIVKTKAFLERVNSQTTTGSYSISDIGDLTGSLSMLSKGSQYDYSFTNERLSKADTDLHYKKHFSNINNLKLQKTSFKNDKKDIQFTEDIELSAVGYASISANRMLFVLNAFNINSNTPKRYRNRENPFQINRGFYDSDEVKIILPEGYNIEAIPQDAEIKNKYGEYKTQIIKENENTLIYKRFLLIKDGFYESKEYDEYRLFREQIVKNDNAKIVLNKKI</sequence>
<gene>
    <name evidence="3" type="ORF">J2X31_000330</name>
</gene>
<dbReference type="Gene3D" id="2.60.120.1130">
    <property type="match status" value="1"/>
</dbReference>
<feature type="signal peptide" evidence="1">
    <location>
        <begin position="1"/>
        <end position="18"/>
    </location>
</feature>
<dbReference type="Gene3D" id="2.60.40.3140">
    <property type="match status" value="1"/>
</dbReference>
<evidence type="ECO:0000313" key="4">
    <source>
        <dbReference type="Proteomes" id="UP001255185"/>
    </source>
</evidence>
<feature type="chain" id="PRO_5046157263" description="DUF3857 domain-containing protein" evidence="1">
    <location>
        <begin position="19"/>
        <end position="635"/>
    </location>
</feature>
<dbReference type="Pfam" id="PF12969">
    <property type="entry name" value="DUF3857"/>
    <property type="match status" value="1"/>
</dbReference>
<organism evidence="3 4">
    <name type="scientific">Flavobacterium arsenatis</name>
    <dbReference type="NCBI Taxonomy" id="1484332"/>
    <lineage>
        <taxon>Bacteria</taxon>
        <taxon>Pseudomonadati</taxon>
        <taxon>Bacteroidota</taxon>
        <taxon>Flavobacteriia</taxon>
        <taxon>Flavobacteriales</taxon>
        <taxon>Flavobacteriaceae</taxon>
        <taxon>Flavobacterium</taxon>
    </lineage>
</organism>
<reference evidence="3 4" key="1">
    <citation type="submission" date="2023-07" db="EMBL/GenBank/DDBJ databases">
        <title>Sorghum-associated microbial communities from plants grown in Nebraska, USA.</title>
        <authorList>
            <person name="Schachtman D."/>
        </authorList>
    </citation>
    <scope>NUCLEOTIDE SEQUENCE [LARGE SCALE GENOMIC DNA]</scope>
    <source>
        <strain evidence="3 4">3773</strain>
    </source>
</reference>
<evidence type="ECO:0000313" key="3">
    <source>
        <dbReference type="EMBL" id="MDR6966337.1"/>
    </source>
</evidence>
<evidence type="ECO:0000259" key="2">
    <source>
        <dbReference type="Pfam" id="PF12969"/>
    </source>
</evidence>
<evidence type="ECO:0000256" key="1">
    <source>
        <dbReference type="SAM" id="SignalP"/>
    </source>
</evidence>
<comment type="caution">
    <text evidence="3">The sequence shown here is derived from an EMBL/GenBank/DDBJ whole genome shotgun (WGS) entry which is preliminary data.</text>
</comment>
<dbReference type="RefSeq" id="WP_310023868.1">
    <property type="nucleotide sequence ID" value="NZ_JAVDVI010000001.1"/>
</dbReference>
<proteinExistence type="predicted"/>
<feature type="domain" description="DUF3857" evidence="2">
    <location>
        <begin position="59"/>
        <end position="213"/>
    </location>
</feature>
<name>A0ABU1TLN1_9FLAO</name>
<keyword evidence="1" id="KW-0732">Signal</keyword>